<evidence type="ECO:0000256" key="1">
    <source>
        <dbReference type="ARBA" id="ARBA00003456"/>
    </source>
</evidence>
<dbReference type="NCBIfam" id="TIGR01146">
    <property type="entry name" value="ATPsyn_F1gamma"/>
    <property type="match status" value="1"/>
</dbReference>
<keyword evidence="10" id="KW-0175">Coiled coil</keyword>
<name>A0A014NQT2_9BACT</name>
<dbReference type="InterPro" id="IPR035968">
    <property type="entry name" value="ATP_synth_F1_ATPase_gsu"/>
</dbReference>
<evidence type="ECO:0000256" key="7">
    <source>
        <dbReference type="ARBA" id="ARBA00023136"/>
    </source>
</evidence>
<proteinExistence type="inferred from homology"/>
<dbReference type="CDD" id="cd12151">
    <property type="entry name" value="F1-ATPase_gamma"/>
    <property type="match status" value="1"/>
</dbReference>
<dbReference type="PRINTS" id="PR00126">
    <property type="entry name" value="ATPASEGAMMA"/>
</dbReference>
<dbReference type="SUPFAM" id="SSF52943">
    <property type="entry name" value="ATP synthase (F1-ATPase), gamma subunit"/>
    <property type="match status" value="1"/>
</dbReference>
<dbReference type="STRING" id="1188239.MOVI_2550"/>
<dbReference type="Pfam" id="PF00231">
    <property type="entry name" value="ATP-synt"/>
    <property type="match status" value="1"/>
</dbReference>
<reference evidence="11 12" key="1">
    <citation type="submission" date="2014-03" db="EMBL/GenBank/DDBJ databases">
        <title>Genome sequence of Mycoplasma ovipneumoniae strain 14811.</title>
        <authorList>
            <person name="Sirand-Pugnet P."/>
            <person name="Breton M."/>
            <person name="Dordet-Frisoni E."/>
            <person name="Baranowski E."/>
            <person name="Barre A."/>
            <person name="Couture C."/>
            <person name="Dupuy V."/>
            <person name="Gaurivaud P."/>
            <person name="Jacob D."/>
            <person name="Lemaitre C."/>
            <person name="Manso-Silvan L."/>
            <person name="Nikolski M."/>
            <person name="Nouvel L.-X."/>
            <person name="Poumarat F."/>
            <person name="Tardy F."/>
            <person name="Thebault P."/>
            <person name="Theil S."/>
            <person name="Citti C."/>
            <person name="Thiaucourt F."/>
            <person name="Blanchard A."/>
        </authorList>
    </citation>
    <scope>NUCLEOTIDE SEQUENCE [LARGE SCALE GENOMIC DNA]</scope>
    <source>
        <strain evidence="11 12">14811</strain>
    </source>
</reference>
<dbReference type="PATRIC" id="fig|1188239.3.peg.625"/>
<dbReference type="RefSeq" id="WP_044284099.1">
    <property type="nucleotide sequence ID" value="NZ_JFAD01000014.1"/>
</dbReference>
<dbReference type="PANTHER" id="PTHR11693">
    <property type="entry name" value="ATP SYNTHASE GAMMA CHAIN"/>
    <property type="match status" value="1"/>
</dbReference>
<dbReference type="GO" id="GO:0046933">
    <property type="term" value="F:proton-transporting ATP synthase activity, rotational mechanism"/>
    <property type="evidence" value="ECO:0007669"/>
    <property type="project" value="InterPro"/>
</dbReference>
<dbReference type="Gene3D" id="1.10.287.80">
    <property type="entry name" value="ATP synthase, gamma subunit, helix hairpin domain"/>
    <property type="match status" value="1"/>
</dbReference>
<keyword evidence="5" id="KW-0375">Hydrogen ion transport</keyword>
<sequence>MPKLNRIRARFTQIQNIKKITGVMEMIANSKIPKIKRQFKSSQEYFENLDHIMQNILANLCKTPEELVASNSEKNLYIVFGSNLGFCGALNNQILKKITPELTKNDEIIIFGKKIHNYISLRYPKNIIEYFPGVEETNFSEPIIQVTNLINKAISEKKYKKIFICYNKFINIIQSKPNIINLFDFAKNKTKQEGYGIEFEPSAVEVLKKLIPFYIKSLLEKIFIESKLVETSARRTSMESATDNAQDILQKLELEINSSRQSMITQEIIEIISGKM</sequence>
<keyword evidence="7" id="KW-0472">Membrane</keyword>
<dbReference type="EMBL" id="JFAD01000014">
    <property type="protein sequence ID" value="EXU61212.1"/>
    <property type="molecule type" value="Genomic_DNA"/>
</dbReference>
<comment type="function">
    <text evidence="1">Produces ATP from ADP in the presence of a proton gradient across the membrane. The gamma chain is believed to be important in regulating ATPase activity and the flow of protons through the CF(0) complex.</text>
</comment>
<comment type="subcellular location">
    <subcellularLocation>
        <location evidence="2">Membrane</location>
        <topology evidence="2">Peripheral membrane protein</topology>
    </subcellularLocation>
</comment>
<evidence type="ECO:0000256" key="2">
    <source>
        <dbReference type="ARBA" id="ARBA00004170"/>
    </source>
</evidence>
<organism evidence="11 12">
    <name type="scientific">Mesomycoplasma ovipneumoniae 14811</name>
    <dbReference type="NCBI Taxonomy" id="1188239"/>
    <lineage>
        <taxon>Bacteria</taxon>
        <taxon>Bacillati</taxon>
        <taxon>Mycoplasmatota</taxon>
        <taxon>Mycoplasmoidales</taxon>
        <taxon>Metamycoplasmataceae</taxon>
        <taxon>Mesomycoplasma</taxon>
    </lineage>
</organism>
<dbReference type="Proteomes" id="UP000020977">
    <property type="component" value="Unassembled WGS sequence"/>
</dbReference>
<evidence type="ECO:0000256" key="10">
    <source>
        <dbReference type="SAM" id="Coils"/>
    </source>
</evidence>
<dbReference type="InterPro" id="IPR000131">
    <property type="entry name" value="ATP_synth_F1_gsu"/>
</dbReference>
<feature type="coiled-coil region" evidence="10">
    <location>
        <begin position="235"/>
        <end position="262"/>
    </location>
</feature>
<evidence type="ECO:0000256" key="4">
    <source>
        <dbReference type="ARBA" id="ARBA00022448"/>
    </source>
</evidence>
<gene>
    <name evidence="11" type="primary">atpG</name>
    <name evidence="11" type="ORF">MOVI_2550</name>
</gene>
<evidence type="ECO:0000256" key="3">
    <source>
        <dbReference type="ARBA" id="ARBA00007681"/>
    </source>
</evidence>
<comment type="caution">
    <text evidence="11">The sequence shown here is derived from an EMBL/GenBank/DDBJ whole genome shotgun (WGS) entry which is preliminary data.</text>
</comment>
<keyword evidence="4" id="KW-0813">Transport</keyword>
<dbReference type="Gene3D" id="3.40.1380.10">
    <property type="match status" value="1"/>
</dbReference>
<comment type="similarity">
    <text evidence="3">Belongs to the ATPase gamma chain family.</text>
</comment>
<keyword evidence="9" id="KW-0066">ATP synthesis</keyword>
<dbReference type="AlphaFoldDB" id="A0A014NQT2"/>
<protein>
    <submittedName>
        <fullName evidence="11">ATP synthase gamma chain</fullName>
    </submittedName>
</protein>
<evidence type="ECO:0000313" key="12">
    <source>
        <dbReference type="Proteomes" id="UP000020977"/>
    </source>
</evidence>
<evidence type="ECO:0000256" key="6">
    <source>
        <dbReference type="ARBA" id="ARBA00023065"/>
    </source>
</evidence>
<accession>A0A014NQT2</accession>
<dbReference type="eggNOG" id="COG0224">
    <property type="taxonomic scope" value="Bacteria"/>
</dbReference>
<evidence type="ECO:0000256" key="5">
    <source>
        <dbReference type="ARBA" id="ARBA00022781"/>
    </source>
</evidence>
<keyword evidence="8" id="KW-0139">CF(1)</keyword>
<dbReference type="PANTHER" id="PTHR11693:SF22">
    <property type="entry name" value="ATP SYNTHASE SUBUNIT GAMMA, MITOCHONDRIAL"/>
    <property type="match status" value="1"/>
</dbReference>
<evidence type="ECO:0000313" key="11">
    <source>
        <dbReference type="EMBL" id="EXU61212.1"/>
    </source>
</evidence>
<dbReference type="GO" id="GO:0045259">
    <property type="term" value="C:proton-transporting ATP synthase complex"/>
    <property type="evidence" value="ECO:0007669"/>
    <property type="project" value="UniProtKB-KW"/>
</dbReference>
<evidence type="ECO:0000256" key="9">
    <source>
        <dbReference type="ARBA" id="ARBA00023310"/>
    </source>
</evidence>
<keyword evidence="6" id="KW-0406">Ion transport</keyword>
<evidence type="ECO:0000256" key="8">
    <source>
        <dbReference type="ARBA" id="ARBA00023196"/>
    </source>
</evidence>